<feature type="transmembrane region" description="Helical" evidence="1">
    <location>
        <begin position="12"/>
        <end position="31"/>
    </location>
</feature>
<dbReference type="SUPFAM" id="SSF51445">
    <property type="entry name" value="(Trans)glycosidases"/>
    <property type="match status" value="1"/>
</dbReference>
<dbReference type="Pfam" id="PF13200">
    <property type="entry name" value="DUF4015"/>
    <property type="match status" value="1"/>
</dbReference>
<dbReference type="Gene3D" id="3.20.20.80">
    <property type="entry name" value="Glycosidases"/>
    <property type="match status" value="1"/>
</dbReference>
<keyword evidence="4" id="KW-1185">Reference proteome</keyword>
<name>I4B2F8_TURPD</name>
<dbReference type="Proteomes" id="UP000006048">
    <property type="component" value="Chromosome"/>
</dbReference>
<dbReference type="HOGENOM" id="CLU_567342_0_0_12"/>
<keyword evidence="1" id="KW-1133">Transmembrane helix</keyword>
<dbReference type="RefSeq" id="WP_014801983.1">
    <property type="nucleotide sequence ID" value="NC_018020.1"/>
</dbReference>
<dbReference type="InterPro" id="IPR017853">
    <property type="entry name" value="GH"/>
</dbReference>
<dbReference type="KEGG" id="tpx:Turpa_0814"/>
<dbReference type="STRING" id="869212.Turpa_0814"/>
<dbReference type="AlphaFoldDB" id="I4B2F8"/>
<sequence>MHSAFVTYIKGLGAVFAVLLRLAAAGLANWLKARAVSIALVLAGGVLIASLAHHVIPSALGSWYAHLDGNKSSLASFWRGFDAACGTNICRHVFPSPIRHYELHVKEEAGFQKYIAELKTAQARQADLKSAAPAQRFVRNFLPSRAQAYAGLTRVRGPEEVTAIYLTGTSARPGKVDKYLEFTRAQGMSGVCFDIKDVYGFVNYKSELPEVKMTQGKTQPPLGDLAPLVAYYKSKKIYTIARVALFQDELQAGKFPDRQIKLQAGGPLRTKGRTVWVDPNKKAVQDYNLAIIREVLASGVDEIQLDYVRYPAEGDWKIAAYHDLGDFSEKPRVITRFLQRVHALTRSYGAYLSLDVFGVVAWQEPLDIKSTGQNMHILGQATDVISPMLYPSHFGFSFGGVNNPADKPALFLEAGVTKLREINKTQVIRPWLQAFKWRVSNYTPQYITEQIRGSKKAGGQGYLLWNAGNIYERFSEPVPSP</sequence>
<protein>
    <recommendedName>
        <fullName evidence="2">DUF4015 domain-containing protein</fullName>
    </recommendedName>
</protein>
<keyword evidence="1" id="KW-0472">Membrane</keyword>
<accession>I4B2F8</accession>
<reference evidence="3 4" key="1">
    <citation type="submission" date="2012-06" db="EMBL/GenBank/DDBJ databases">
        <title>The complete chromosome of genome of Turneriella parva DSM 21527.</title>
        <authorList>
            <consortium name="US DOE Joint Genome Institute (JGI-PGF)"/>
            <person name="Lucas S."/>
            <person name="Han J."/>
            <person name="Lapidus A."/>
            <person name="Bruce D."/>
            <person name="Goodwin L."/>
            <person name="Pitluck S."/>
            <person name="Peters L."/>
            <person name="Kyrpides N."/>
            <person name="Mavromatis K."/>
            <person name="Ivanova N."/>
            <person name="Mikhailova N."/>
            <person name="Chertkov O."/>
            <person name="Detter J.C."/>
            <person name="Tapia R."/>
            <person name="Han C."/>
            <person name="Land M."/>
            <person name="Hauser L."/>
            <person name="Markowitz V."/>
            <person name="Cheng J.-F."/>
            <person name="Hugenholtz P."/>
            <person name="Woyke T."/>
            <person name="Wu D."/>
            <person name="Gronow S."/>
            <person name="Wellnitz S."/>
            <person name="Brambilla E."/>
            <person name="Klenk H.-P."/>
            <person name="Eisen J.A."/>
        </authorList>
    </citation>
    <scope>NUCLEOTIDE SEQUENCE [LARGE SCALE GENOMIC DNA]</scope>
    <source>
        <strain evidence="4">ATCC BAA-1111 / DSM 21527 / NCTC 11395 / H</strain>
    </source>
</reference>
<evidence type="ECO:0000256" key="1">
    <source>
        <dbReference type="SAM" id="Phobius"/>
    </source>
</evidence>
<organism evidence="3 4">
    <name type="scientific">Turneriella parva (strain ATCC BAA-1111 / DSM 21527 / NCTC 11395 / H)</name>
    <name type="common">Leptospira parva</name>
    <dbReference type="NCBI Taxonomy" id="869212"/>
    <lineage>
        <taxon>Bacteria</taxon>
        <taxon>Pseudomonadati</taxon>
        <taxon>Spirochaetota</taxon>
        <taxon>Spirochaetia</taxon>
        <taxon>Leptospirales</taxon>
        <taxon>Leptospiraceae</taxon>
        <taxon>Turneriella</taxon>
    </lineage>
</organism>
<dbReference type="InterPro" id="IPR025275">
    <property type="entry name" value="DUF4015"/>
</dbReference>
<keyword evidence="1" id="KW-0812">Transmembrane</keyword>
<dbReference type="EMBL" id="CP002959">
    <property type="protein sequence ID" value="AFM11465.1"/>
    <property type="molecule type" value="Genomic_DNA"/>
</dbReference>
<feature type="domain" description="DUF4015" evidence="2">
    <location>
        <begin position="163"/>
        <end position="471"/>
    </location>
</feature>
<feature type="transmembrane region" description="Helical" evidence="1">
    <location>
        <begin position="38"/>
        <end position="56"/>
    </location>
</feature>
<dbReference type="OrthoDB" id="9774125at2"/>
<gene>
    <name evidence="3" type="ordered locus">Turpa_0814</name>
</gene>
<dbReference type="PATRIC" id="fig|869212.3.peg.788"/>
<evidence type="ECO:0000313" key="4">
    <source>
        <dbReference type="Proteomes" id="UP000006048"/>
    </source>
</evidence>
<evidence type="ECO:0000259" key="2">
    <source>
        <dbReference type="Pfam" id="PF13200"/>
    </source>
</evidence>
<proteinExistence type="predicted"/>
<evidence type="ECO:0000313" key="3">
    <source>
        <dbReference type="EMBL" id="AFM11465.1"/>
    </source>
</evidence>